<dbReference type="SUPFAM" id="SSF53756">
    <property type="entry name" value="UDP-Glycosyltransferase/glycogen phosphorylase"/>
    <property type="match status" value="1"/>
</dbReference>
<dbReference type="PANTHER" id="PTHR45947:SF3">
    <property type="entry name" value="SULFOQUINOVOSYL TRANSFERASE SQD2"/>
    <property type="match status" value="1"/>
</dbReference>
<dbReference type="Pfam" id="PF00534">
    <property type="entry name" value="Glycos_transf_1"/>
    <property type="match status" value="1"/>
</dbReference>
<organism evidence="3 4">
    <name type="scientific">Limnovirga soli</name>
    <dbReference type="NCBI Taxonomy" id="2656915"/>
    <lineage>
        <taxon>Bacteria</taxon>
        <taxon>Pseudomonadati</taxon>
        <taxon>Bacteroidota</taxon>
        <taxon>Chitinophagia</taxon>
        <taxon>Chitinophagales</taxon>
        <taxon>Chitinophagaceae</taxon>
        <taxon>Limnovirga</taxon>
    </lineage>
</organism>
<sequence>MRILHVCSNYFPATGGPQYIMKHFSEMLVNEYGDEVEVATSNLYYGPEIPLHKTIAPAIETIAKVKVHRFPVQRWHNGIIQLANKLTAKLTGKPLPHAITKYRNQMHAPGINKMMQCTDADIIMATTASYNFADYGSWRWKTKSPKPFILYGAIHFNTAGQCYAPFAERAKQADAYIANTSYEKEQLVQMGVVANKISVIGTGINPETLFAADSDIKAFKKVHGIDENDIVLGFVGRLKPGKGVDILLDAMEQIMHTHTQVKLILAGSATEYITVIQERISTKALPVLLLADFDENLKPVLFHVMDMLVLPSTGESFGIVFLEAWACKKPVIGAGIGAVSTLIDDANDGLLFTPGNTASLIHAITQLVQNSPLRKQLGQAGYEKLMRLYTWPVIAKAYRDLYIHTIQEFNQRKSIS</sequence>
<protein>
    <submittedName>
        <fullName evidence="3">Glycosyltransferase</fullName>
    </submittedName>
</protein>
<dbReference type="AlphaFoldDB" id="A0A8J8FGL5"/>
<feature type="domain" description="Glycosyltransferase subfamily 4-like N-terminal" evidence="2">
    <location>
        <begin position="94"/>
        <end position="207"/>
    </location>
</feature>
<dbReference type="CDD" id="cd03801">
    <property type="entry name" value="GT4_PimA-like"/>
    <property type="match status" value="1"/>
</dbReference>
<proteinExistence type="predicted"/>
<dbReference type="Pfam" id="PF13439">
    <property type="entry name" value="Glyco_transf_4"/>
    <property type="match status" value="1"/>
</dbReference>
<dbReference type="InterPro" id="IPR028098">
    <property type="entry name" value="Glyco_trans_4-like_N"/>
</dbReference>
<reference evidence="3" key="1">
    <citation type="submission" date="2019-10" db="EMBL/GenBank/DDBJ databases">
        <title>Draft genome sequence of Panacibacter sp. KCS-6.</title>
        <authorList>
            <person name="Yim K.J."/>
        </authorList>
    </citation>
    <scope>NUCLEOTIDE SEQUENCE</scope>
    <source>
        <strain evidence="3">KCS-6</strain>
    </source>
</reference>
<comment type="caution">
    <text evidence="3">The sequence shown here is derived from an EMBL/GenBank/DDBJ whole genome shotgun (WGS) entry which is preliminary data.</text>
</comment>
<accession>A0A8J8FGL5</accession>
<gene>
    <name evidence="3" type="ORF">GD597_14035</name>
</gene>
<dbReference type="GO" id="GO:0016758">
    <property type="term" value="F:hexosyltransferase activity"/>
    <property type="evidence" value="ECO:0007669"/>
    <property type="project" value="TreeGrafter"/>
</dbReference>
<dbReference type="EMBL" id="WHPF01000009">
    <property type="protein sequence ID" value="NNV56588.1"/>
    <property type="molecule type" value="Genomic_DNA"/>
</dbReference>
<evidence type="ECO:0000313" key="4">
    <source>
        <dbReference type="Proteomes" id="UP000598971"/>
    </source>
</evidence>
<dbReference type="Proteomes" id="UP000598971">
    <property type="component" value="Unassembled WGS sequence"/>
</dbReference>
<evidence type="ECO:0000259" key="2">
    <source>
        <dbReference type="Pfam" id="PF13439"/>
    </source>
</evidence>
<feature type="domain" description="Glycosyl transferase family 1" evidence="1">
    <location>
        <begin position="216"/>
        <end position="383"/>
    </location>
</feature>
<dbReference type="InterPro" id="IPR050194">
    <property type="entry name" value="Glycosyltransferase_grp1"/>
</dbReference>
<evidence type="ECO:0000259" key="1">
    <source>
        <dbReference type="Pfam" id="PF00534"/>
    </source>
</evidence>
<name>A0A8J8FGL5_9BACT</name>
<dbReference type="InterPro" id="IPR001296">
    <property type="entry name" value="Glyco_trans_1"/>
</dbReference>
<dbReference type="Gene3D" id="3.40.50.2000">
    <property type="entry name" value="Glycogen Phosphorylase B"/>
    <property type="match status" value="2"/>
</dbReference>
<keyword evidence="4" id="KW-1185">Reference proteome</keyword>
<dbReference type="RefSeq" id="WP_171608530.1">
    <property type="nucleotide sequence ID" value="NZ_WHPF01000009.1"/>
</dbReference>
<dbReference type="PANTHER" id="PTHR45947">
    <property type="entry name" value="SULFOQUINOVOSYL TRANSFERASE SQD2"/>
    <property type="match status" value="1"/>
</dbReference>
<evidence type="ECO:0000313" key="3">
    <source>
        <dbReference type="EMBL" id="NNV56588.1"/>
    </source>
</evidence>